<evidence type="ECO:0000256" key="11">
    <source>
        <dbReference type="SAM" id="Coils"/>
    </source>
</evidence>
<comment type="similarity">
    <text evidence="2 10">Belongs to the kinesin light chain family.</text>
</comment>
<dbReference type="EnsemblMetazoa" id="CPIJ002971-RA">
    <property type="protein sequence ID" value="CPIJ002971-PA"/>
    <property type="gene ID" value="CPIJ002971"/>
</dbReference>
<keyword evidence="15" id="KW-1185">Reference proteome</keyword>
<dbReference type="Pfam" id="PF13176">
    <property type="entry name" value="TPR_7"/>
    <property type="match status" value="1"/>
</dbReference>
<dbReference type="PANTHER" id="PTHR45783:SF3">
    <property type="entry name" value="KINESIN LIGHT CHAIN"/>
    <property type="match status" value="1"/>
</dbReference>
<evidence type="ECO:0000256" key="7">
    <source>
        <dbReference type="ARBA" id="ARBA00023054"/>
    </source>
</evidence>
<keyword evidence="8 10" id="KW-0505">Motor protein</keyword>
<evidence type="ECO:0000256" key="1">
    <source>
        <dbReference type="ARBA" id="ARBA00004245"/>
    </source>
</evidence>
<dbReference type="GO" id="GO:0005737">
    <property type="term" value="C:cytoplasm"/>
    <property type="evidence" value="ECO:0007669"/>
    <property type="project" value="TreeGrafter"/>
</dbReference>
<dbReference type="AlphaFoldDB" id="B0W829"/>
<dbReference type="VEuPathDB" id="VectorBase:CPIJ002971"/>
<dbReference type="GO" id="GO:0019894">
    <property type="term" value="F:kinesin binding"/>
    <property type="evidence" value="ECO:0007669"/>
    <property type="project" value="TreeGrafter"/>
</dbReference>
<feature type="compositionally biased region" description="Polar residues" evidence="12">
    <location>
        <begin position="393"/>
        <end position="403"/>
    </location>
</feature>
<evidence type="ECO:0000256" key="12">
    <source>
        <dbReference type="SAM" id="MobiDB-lite"/>
    </source>
</evidence>
<dbReference type="eggNOG" id="KOG1840">
    <property type="taxonomic scope" value="Eukaryota"/>
</dbReference>
<evidence type="ECO:0000313" key="13">
    <source>
        <dbReference type="EMBL" id="EDS38654.1"/>
    </source>
</evidence>
<reference evidence="13" key="1">
    <citation type="submission" date="2007-03" db="EMBL/GenBank/DDBJ databases">
        <title>Annotation of Culex pipiens quinquefasciatus.</title>
        <authorList>
            <consortium name="The Broad Institute Genome Sequencing Platform"/>
            <person name="Atkinson P.W."/>
            <person name="Hemingway J."/>
            <person name="Christensen B.M."/>
            <person name="Higgs S."/>
            <person name="Kodira C."/>
            <person name="Hannick L."/>
            <person name="Megy K."/>
            <person name="O'Leary S."/>
            <person name="Pearson M."/>
            <person name="Haas B.J."/>
            <person name="Mauceli E."/>
            <person name="Wortman J.R."/>
            <person name="Lee N.H."/>
            <person name="Guigo R."/>
            <person name="Stanke M."/>
            <person name="Alvarado L."/>
            <person name="Amedeo P."/>
            <person name="Antoine C.H."/>
            <person name="Arensburger P."/>
            <person name="Bidwell S.L."/>
            <person name="Crawford M."/>
            <person name="Camaro F."/>
            <person name="Devon K."/>
            <person name="Engels R."/>
            <person name="Hammond M."/>
            <person name="Howarth C."/>
            <person name="Koehrsen M."/>
            <person name="Lawson D."/>
            <person name="Montgomery P."/>
            <person name="Nene V."/>
            <person name="Nusbaum C."/>
            <person name="Puiu D."/>
            <person name="Romero-Severson J."/>
            <person name="Severson D.W."/>
            <person name="Shumway M."/>
            <person name="Sisk P."/>
            <person name="Stolte C."/>
            <person name="Zeng Q."/>
            <person name="Eisenstadt E."/>
            <person name="Fraser-Liggett C."/>
            <person name="Strausberg R."/>
            <person name="Galagan J."/>
            <person name="Birren B."/>
            <person name="Collins F.H."/>
        </authorList>
    </citation>
    <scope>NUCLEOTIDE SEQUENCE [LARGE SCALE GENOMIC DNA]</scope>
    <source>
        <strain evidence="13">JHB</strain>
    </source>
</reference>
<evidence type="ECO:0000256" key="4">
    <source>
        <dbReference type="ARBA" id="ARBA00022701"/>
    </source>
</evidence>
<evidence type="ECO:0000313" key="14">
    <source>
        <dbReference type="EnsemblMetazoa" id="CPIJ002971-PA"/>
    </source>
</evidence>
<feature type="coiled-coil region" evidence="11">
    <location>
        <begin position="63"/>
        <end position="125"/>
    </location>
</feature>
<keyword evidence="7 11" id="KW-0175">Coiled coil</keyword>
<keyword evidence="6" id="KW-0802">TPR repeat</keyword>
<keyword evidence="4 10" id="KW-0493">Microtubule</keyword>
<comment type="subunit">
    <text evidence="10">Oligomeric complex composed of two heavy chains and two light chains.</text>
</comment>
<evidence type="ECO:0000256" key="10">
    <source>
        <dbReference type="RuleBase" id="RU367020"/>
    </source>
</evidence>
<keyword evidence="9 10" id="KW-0206">Cytoskeleton</keyword>
<dbReference type="PANTHER" id="PTHR45783">
    <property type="entry name" value="KINESIN LIGHT CHAIN"/>
    <property type="match status" value="1"/>
</dbReference>
<dbReference type="KEGG" id="cqu:CpipJ_CPIJ002971"/>
<keyword evidence="3 10" id="KW-0963">Cytoplasm</keyword>
<dbReference type="SMART" id="SM00028">
    <property type="entry name" value="TPR"/>
    <property type="match status" value="5"/>
</dbReference>
<sequence>MATLTRTQIISNTKISMHVLDALKSQYTTLASHQASKVNPFKLEILSKNLANIEHGLDEAHLITTLATMLQSLEIEKERLRLQVKRLHQESAWLREELSSAQKRLQTSEEEVIQLQEDKKHLEFTLSLKKYEDNEDHPLEKSHVDLIEELFTEDCSDGRSPTPPSQYSGYETPPRLRTLYNLVIEYASQGRYEVAVPLCQQALDDLEKTSGHNHPDVATMLNILALVYRDQEKYREAVKLLIDALAIREKVLGENHPAVAATLNNLAVLYGKCGKYKDAEPLCRRALIIRRNVLGEDHPDVAKQLTNLALICENLQKYTEVEKFYRKALEIYEAKLGPEDPNVNKTKHNLGNCYVKLGEYQKAEALYNQILTNPITPTKDNQESPKPGKSSEAPANSQQQKEQSPAYREYGDWHKAAPADSPTVAKTLKKLRALRKKQAVMVDSTDSLKDCALRSKKKALELVARAKAMRHSTGSFL</sequence>
<dbReference type="HOGENOM" id="CLU_019953_0_0_1"/>
<evidence type="ECO:0000256" key="9">
    <source>
        <dbReference type="ARBA" id="ARBA00023212"/>
    </source>
</evidence>
<name>B0W829_CULQU</name>
<evidence type="ECO:0000256" key="5">
    <source>
        <dbReference type="ARBA" id="ARBA00022737"/>
    </source>
</evidence>
<dbReference type="InterPro" id="IPR011990">
    <property type="entry name" value="TPR-like_helical_dom_sf"/>
</dbReference>
<protein>
    <recommendedName>
        <fullName evidence="10">Kinesin light chain</fullName>
    </recommendedName>
</protein>
<feature type="region of interest" description="Disordered" evidence="12">
    <location>
        <begin position="373"/>
        <end position="407"/>
    </location>
</feature>
<dbReference type="InParanoid" id="B0W829"/>
<evidence type="ECO:0000256" key="6">
    <source>
        <dbReference type="ARBA" id="ARBA00022803"/>
    </source>
</evidence>
<dbReference type="VEuPathDB" id="VectorBase:CQUJHB013714"/>
<keyword evidence="5" id="KW-0677">Repeat</keyword>
<proteinExistence type="inferred from homology"/>
<dbReference type="SUPFAM" id="SSF48452">
    <property type="entry name" value="TPR-like"/>
    <property type="match status" value="1"/>
</dbReference>
<dbReference type="Proteomes" id="UP000002320">
    <property type="component" value="Unassembled WGS sequence"/>
</dbReference>
<dbReference type="GO" id="GO:0005871">
    <property type="term" value="C:kinesin complex"/>
    <property type="evidence" value="ECO:0007669"/>
    <property type="project" value="UniProtKB-UniRule"/>
</dbReference>
<organism>
    <name type="scientific">Culex quinquefasciatus</name>
    <name type="common">Southern house mosquito</name>
    <name type="synonym">Culex pungens</name>
    <dbReference type="NCBI Taxonomy" id="7176"/>
    <lineage>
        <taxon>Eukaryota</taxon>
        <taxon>Metazoa</taxon>
        <taxon>Ecdysozoa</taxon>
        <taxon>Arthropoda</taxon>
        <taxon>Hexapoda</taxon>
        <taxon>Insecta</taxon>
        <taxon>Pterygota</taxon>
        <taxon>Neoptera</taxon>
        <taxon>Endopterygota</taxon>
        <taxon>Diptera</taxon>
        <taxon>Nematocera</taxon>
        <taxon>Culicoidea</taxon>
        <taxon>Culicidae</taxon>
        <taxon>Culicinae</taxon>
        <taxon>Culicini</taxon>
        <taxon>Culex</taxon>
        <taxon>Culex</taxon>
    </lineage>
</organism>
<dbReference type="PRINTS" id="PR00381">
    <property type="entry name" value="KINESINLIGHT"/>
</dbReference>
<accession>B0W829</accession>
<dbReference type="STRING" id="7176.B0W829"/>
<evidence type="ECO:0000256" key="3">
    <source>
        <dbReference type="ARBA" id="ARBA00022490"/>
    </source>
</evidence>
<comment type="function">
    <text evidence="10">Kinesin is a microtubule-associated force-producing protein that play a role in organelle transport.</text>
</comment>
<dbReference type="OrthoDB" id="413723at2759"/>
<dbReference type="GO" id="GO:0005874">
    <property type="term" value="C:microtubule"/>
    <property type="evidence" value="ECO:0007669"/>
    <property type="project" value="UniProtKB-UniRule"/>
</dbReference>
<dbReference type="GO" id="GO:0007018">
    <property type="term" value="P:microtubule-based movement"/>
    <property type="evidence" value="ECO:0007669"/>
    <property type="project" value="TreeGrafter"/>
</dbReference>
<comment type="subcellular location">
    <subcellularLocation>
        <location evidence="1 10">Cytoplasm</location>
        <location evidence="1 10">Cytoskeleton</location>
    </subcellularLocation>
</comment>
<reference evidence="14" key="2">
    <citation type="submission" date="2021-02" db="UniProtKB">
        <authorList>
            <consortium name="EnsemblMetazoa"/>
        </authorList>
    </citation>
    <scope>IDENTIFICATION</scope>
    <source>
        <strain evidence="14">JHB</strain>
    </source>
</reference>
<evidence type="ECO:0000256" key="8">
    <source>
        <dbReference type="ARBA" id="ARBA00023175"/>
    </source>
</evidence>
<dbReference type="InterPro" id="IPR002151">
    <property type="entry name" value="Kinesin_light"/>
</dbReference>
<evidence type="ECO:0000313" key="15">
    <source>
        <dbReference type="Proteomes" id="UP000002320"/>
    </source>
</evidence>
<dbReference type="EMBL" id="DS231857">
    <property type="protein sequence ID" value="EDS38654.1"/>
    <property type="molecule type" value="Genomic_DNA"/>
</dbReference>
<dbReference type="Pfam" id="PF13424">
    <property type="entry name" value="TPR_12"/>
    <property type="match status" value="2"/>
</dbReference>
<dbReference type="InterPro" id="IPR019734">
    <property type="entry name" value="TPR_rpt"/>
</dbReference>
<evidence type="ECO:0000256" key="2">
    <source>
        <dbReference type="ARBA" id="ARBA00009622"/>
    </source>
</evidence>
<dbReference type="Gene3D" id="1.25.40.10">
    <property type="entry name" value="Tetratricopeptide repeat domain"/>
    <property type="match status" value="1"/>
</dbReference>
<gene>
    <name evidence="14" type="primary">6034568</name>
    <name evidence="13" type="ORF">CpipJ_CPIJ002971</name>
</gene>